<keyword evidence="3" id="KW-1003">Cell membrane</keyword>
<feature type="domain" description="Tripartite ATP-independent periplasmic transporters DctQ component" evidence="8">
    <location>
        <begin position="29"/>
        <end position="159"/>
    </location>
</feature>
<feature type="transmembrane region" description="Helical" evidence="7">
    <location>
        <begin position="54"/>
        <end position="70"/>
    </location>
</feature>
<evidence type="ECO:0000256" key="7">
    <source>
        <dbReference type="RuleBase" id="RU369079"/>
    </source>
</evidence>
<gene>
    <name evidence="9" type="ORF">SAMN05443551_0261</name>
</gene>
<feature type="transmembrane region" description="Helical" evidence="7">
    <location>
        <begin position="12"/>
        <end position="34"/>
    </location>
</feature>
<keyword evidence="10" id="KW-1185">Reference proteome</keyword>
<organism evidence="9 10">
    <name type="scientific">Marivita hallyeonensis</name>
    <dbReference type="NCBI Taxonomy" id="996342"/>
    <lineage>
        <taxon>Bacteria</taxon>
        <taxon>Pseudomonadati</taxon>
        <taxon>Pseudomonadota</taxon>
        <taxon>Alphaproteobacteria</taxon>
        <taxon>Rhodobacterales</taxon>
        <taxon>Roseobacteraceae</taxon>
        <taxon>Marivita</taxon>
    </lineage>
</organism>
<protein>
    <recommendedName>
        <fullName evidence="7">TRAP transporter small permease protein</fullName>
    </recommendedName>
</protein>
<comment type="subcellular location">
    <subcellularLocation>
        <location evidence="7">Cell inner membrane</location>
        <topology evidence="7">Multi-pass membrane protein</topology>
    </subcellularLocation>
    <subcellularLocation>
        <location evidence="1">Cell membrane</location>
        <topology evidence="1">Multi-pass membrane protein</topology>
    </subcellularLocation>
</comment>
<proteinExistence type="inferred from homology"/>
<keyword evidence="4 7" id="KW-0812">Transmembrane</keyword>
<keyword evidence="5 7" id="KW-1133">Transmembrane helix</keyword>
<evidence type="ECO:0000256" key="6">
    <source>
        <dbReference type="ARBA" id="ARBA00023136"/>
    </source>
</evidence>
<feature type="transmembrane region" description="Helical" evidence="7">
    <location>
        <begin position="90"/>
        <end position="112"/>
    </location>
</feature>
<keyword evidence="6 7" id="KW-0472">Membrane</keyword>
<name>A0A1M5LRT3_9RHOB</name>
<comment type="subunit">
    <text evidence="7">The complex comprises the extracytoplasmic solute receptor protein and the two transmembrane proteins.</text>
</comment>
<dbReference type="GO" id="GO:0022857">
    <property type="term" value="F:transmembrane transporter activity"/>
    <property type="evidence" value="ECO:0007669"/>
    <property type="project" value="UniProtKB-UniRule"/>
</dbReference>
<evidence type="ECO:0000313" key="9">
    <source>
        <dbReference type="EMBL" id="SHG67844.1"/>
    </source>
</evidence>
<dbReference type="Proteomes" id="UP000184221">
    <property type="component" value="Unassembled WGS sequence"/>
</dbReference>
<feature type="transmembrane region" description="Helical" evidence="7">
    <location>
        <begin position="135"/>
        <end position="155"/>
    </location>
</feature>
<comment type="similarity">
    <text evidence="7">Belongs to the TRAP transporter small permease family.</text>
</comment>
<evidence type="ECO:0000256" key="1">
    <source>
        <dbReference type="ARBA" id="ARBA00004651"/>
    </source>
</evidence>
<dbReference type="OrthoDB" id="8456618at2"/>
<reference evidence="9 10" key="1">
    <citation type="submission" date="2016-11" db="EMBL/GenBank/DDBJ databases">
        <authorList>
            <person name="Jaros S."/>
            <person name="Januszkiewicz K."/>
            <person name="Wedrychowicz H."/>
        </authorList>
    </citation>
    <scope>NUCLEOTIDE SEQUENCE [LARGE SCALE GENOMIC DNA]</scope>
    <source>
        <strain evidence="9 10">DSM 29431</strain>
    </source>
</reference>
<comment type="function">
    <text evidence="7">Part of the tripartite ATP-independent periplasmic (TRAP) transport system.</text>
</comment>
<dbReference type="GO" id="GO:0005886">
    <property type="term" value="C:plasma membrane"/>
    <property type="evidence" value="ECO:0007669"/>
    <property type="project" value="UniProtKB-SubCell"/>
</dbReference>
<evidence type="ECO:0000256" key="3">
    <source>
        <dbReference type="ARBA" id="ARBA00022475"/>
    </source>
</evidence>
<evidence type="ECO:0000259" key="8">
    <source>
        <dbReference type="Pfam" id="PF04290"/>
    </source>
</evidence>
<sequence>MTPTATARQLDRITQAVALIGFAGLVAVAFLIFYDGGARYLNAPRIHGLKDYGEVVYPLVIASCFPAGLLRQTNVTVRVFGKVGGGRLNAWLETFAAFVVLVFFAILAWQFVKLTGKYFDAGRTTRTIGIPLGPWWWVTTAIMATCVPVQLYVFLSWLRAAVFGSSAGHEGLSQAELETLGGSS</sequence>
<evidence type="ECO:0000256" key="5">
    <source>
        <dbReference type="ARBA" id="ARBA00022989"/>
    </source>
</evidence>
<dbReference type="EMBL" id="FQXC01000001">
    <property type="protein sequence ID" value="SHG67844.1"/>
    <property type="molecule type" value="Genomic_DNA"/>
</dbReference>
<dbReference type="STRING" id="996342.SAMN05443551_0261"/>
<keyword evidence="7" id="KW-0997">Cell inner membrane</keyword>
<accession>A0A1M5LRT3</accession>
<evidence type="ECO:0000313" key="10">
    <source>
        <dbReference type="Proteomes" id="UP000184221"/>
    </source>
</evidence>
<dbReference type="InterPro" id="IPR055348">
    <property type="entry name" value="DctQ"/>
</dbReference>
<keyword evidence="2 7" id="KW-0813">Transport</keyword>
<evidence type="ECO:0000256" key="2">
    <source>
        <dbReference type="ARBA" id="ARBA00022448"/>
    </source>
</evidence>
<dbReference type="AlphaFoldDB" id="A0A1M5LRT3"/>
<dbReference type="RefSeq" id="WP_072775729.1">
    <property type="nucleotide sequence ID" value="NZ_FQXC01000001.1"/>
</dbReference>
<dbReference type="Pfam" id="PF04290">
    <property type="entry name" value="DctQ"/>
    <property type="match status" value="1"/>
</dbReference>
<evidence type="ECO:0000256" key="4">
    <source>
        <dbReference type="ARBA" id="ARBA00022692"/>
    </source>
</evidence>